<reference evidence="4" key="1">
    <citation type="submission" date="2018-05" db="EMBL/GenBank/DDBJ databases">
        <authorList>
            <person name="Nie L."/>
        </authorList>
    </citation>
    <scope>NUCLEOTIDE SEQUENCE [LARGE SCALE GENOMIC DNA]</scope>
    <source>
        <strain evidence="4">NL</strain>
    </source>
</reference>
<dbReference type="SUPFAM" id="SSF51735">
    <property type="entry name" value="NAD(P)-binding Rossmann-fold domains"/>
    <property type="match status" value="1"/>
</dbReference>
<dbReference type="RefSeq" id="WP_111476101.1">
    <property type="nucleotide sequence ID" value="NZ_QHKM01000001.1"/>
</dbReference>
<dbReference type="InterPro" id="IPR005106">
    <property type="entry name" value="Asp/hSer_DH_NAD-bd"/>
</dbReference>
<dbReference type="Pfam" id="PF21135">
    <property type="entry name" value="DRL_cat"/>
    <property type="match status" value="1"/>
</dbReference>
<dbReference type="InterPro" id="IPR036291">
    <property type="entry name" value="NAD(P)-bd_dom_sf"/>
</dbReference>
<name>A0A328BRP5_9BACT</name>
<dbReference type="EMBL" id="QHKM01000001">
    <property type="protein sequence ID" value="RAK69365.1"/>
    <property type="molecule type" value="Genomic_DNA"/>
</dbReference>
<evidence type="ECO:0000313" key="4">
    <source>
        <dbReference type="Proteomes" id="UP000248553"/>
    </source>
</evidence>
<dbReference type="GO" id="GO:0016491">
    <property type="term" value="F:oxidoreductase activity"/>
    <property type="evidence" value="ECO:0007669"/>
    <property type="project" value="InterPro"/>
</dbReference>
<dbReference type="AlphaFoldDB" id="A0A328BRP5"/>
<proteinExistence type="predicted"/>
<keyword evidence="4" id="KW-1185">Reference proteome</keyword>
<feature type="domain" description="Aspartate/homoserine dehydrogenase NAD-binding" evidence="1">
    <location>
        <begin position="24"/>
        <end position="133"/>
    </location>
</feature>
<dbReference type="Proteomes" id="UP000248553">
    <property type="component" value="Unassembled WGS sequence"/>
</dbReference>
<dbReference type="Pfam" id="PF03447">
    <property type="entry name" value="NAD_binding_3"/>
    <property type="match status" value="1"/>
</dbReference>
<accession>A0A328BRP5</accession>
<evidence type="ECO:0000313" key="3">
    <source>
        <dbReference type="EMBL" id="RAK69365.1"/>
    </source>
</evidence>
<dbReference type="OrthoDB" id="9777844at2"/>
<evidence type="ECO:0000259" key="1">
    <source>
        <dbReference type="Pfam" id="PF03447"/>
    </source>
</evidence>
<dbReference type="CDD" id="cd11616">
    <property type="entry name" value="SAF_DH_OX_like"/>
    <property type="match status" value="1"/>
</dbReference>
<dbReference type="GO" id="GO:0050661">
    <property type="term" value="F:NADP binding"/>
    <property type="evidence" value="ECO:0007669"/>
    <property type="project" value="InterPro"/>
</dbReference>
<protein>
    <submittedName>
        <fullName evidence="3">NAD(P)-dependent oxidoreductase</fullName>
    </submittedName>
</protein>
<dbReference type="PANTHER" id="PTHR37850:SF1">
    <property type="entry name" value="SAF DOMAIN PROTEIN"/>
    <property type="match status" value="1"/>
</dbReference>
<evidence type="ECO:0000259" key="2">
    <source>
        <dbReference type="Pfam" id="PF21135"/>
    </source>
</evidence>
<feature type="domain" description="Oxidoreductase DRL-like catalytic" evidence="2">
    <location>
        <begin position="158"/>
        <end position="318"/>
    </location>
</feature>
<organism evidence="3 4">
    <name type="scientific">Hymenobacter edaphi</name>
    <dbReference type="NCBI Taxonomy" id="2211146"/>
    <lineage>
        <taxon>Bacteria</taxon>
        <taxon>Pseudomonadati</taxon>
        <taxon>Bacteroidota</taxon>
        <taxon>Cytophagia</taxon>
        <taxon>Cytophagales</taxon>
        <taxon>Hymenobacteraceae</taxon>
        <taxon>Hymenobacter</taxon>
    </lineage>
</organism>
<comment type="caution">
    <text evidence="3">The sequence shown here is derived from an EMBL/GenBank/DDBJ whole genome shotgun (WGS) entry which is preliminary data.</text>
</comment>
<dbReference type="Gene3D" id="3.40.50.720">
    <property type="entry name" value="NAD(P)-binding Rossmann-like Domain"/>
    <property type="match status" value="1"/>
</dbReference>
<gene>
    <name evidence="3" type="ORF">DLM85_00425</name>
</gene>
<dbReference type="InterPro" id="IPR048423">
    <property type="entry name" value="DRL_cat"/>
</dbReference>
<dbReference type="PANTHER" id="PTHR37850">
    <property type="entry name" value="STRU PROTEIN"/>
    <property type="match status" value="1"/>
</dbReference>
<sequence>MIIIDKLLAARQRAGRPIRVGLWGAGEMAQGMVNQVMRYTPGMEVSVIANRTLAKAHQAYAYTGHVARECSSRAALQACLDAGQLAVVDDGELLCEVEGLDLLVECTGTIHYAAGLVMKAIAHGRNVLLFNPEVDALLGPILKVYADQAGVLLSGCSGDQPGCIIDLYRFVQGMGLTPLLCGNIKGLQDYYRNPTTQAGFAAQWHLTPEMVTSFADGTKISIEQATVANATGMQVARRGMYGYRHDGHVDDMTSWYDIDELKRLGGIVDYVVGPKPGPGVFVYATTDDPKSRHYLAYGKLGPGPLYSFYQPYHLIYAEIPHSIARLVLLEDVTMAPLGAPVVEVITLAKTPLAAGHCLDGLGGYDTYGQCENAGTARQQNLLPVGLAEGCVLRREVPRDAALTFDDVILPAENLVQRLWREQQARFFPHLQAQALPAATALA</sequence>